<keyword evidence="4" id="KW-1185">Reference proteome</keyword>
<reference evidence="3" key="1">
    <citation type="submission" date="2021-12" db="EMBL/GenBank/DDBJ databases">
        <title>Prjna785345.</title>
        <authorList>
            <person name="Rujirawat T."/>
            <person name="Krajaejun T."/>
        </authorList>
    </citation>
    <scope>NUCLEOTIDE SEQUENCE</scope>
    <source>
        <strain evidence="3">Pi057C3</strain>
    </source>
</reference>
<keyword evidence="2" id="KW-0812">Transmembrane</keyword>
<organism evidence="3 4">
    <name type="scientific">Pythium insidiosum</name>
    <name type="common">Pythiosis disease agent</name>
    <dbReference type="NCBI Taxonomy" id="114742"/>
    <lineage>
        <taxon>Eukaryota</taxon>
        <taxon>Sar</taxon>
        <taxon>Stramenopiles</taxon>
        <taxon>Oomycota</taxon>
        <taxon>Peronosporomycetes</taxon>
        <taxon>Pythiales</taxon>
        <taxon>Pythiaceae</taxon>
        <taxon>Pythium</taxon>
    </lineage>
</organism>
<dbReference type="EMBL" id="JAKCXM010000020">
    <property type="protein sequence ID" value="KAJ0407547.1"/>
    <property type="molecule type" value="Genomic_DNA"/>
</dbReference>
<evidence type="ECO:0000256" key="1">
    <source>
        <dbReference type="SAM" id="MobiDB-lite"/>
    </source>
</evidence>
<gene>
    <name evidence="3" type="ORF">P43SY_006865</name>
</gene>
<dbReference type="Proteomes" id="UP001209570">
    <property type="component" value="Unassembled WGS sequence"/>
</dbReference>
<feature type="region of interest" description="Disordered" evidence="1">
    <location>
        <begin position="1"/>
        <end position="21"/>
    </location>
</feature>
<evidence type="ECO:0000313" key="3">
    <source>
        <dbReference type="EMBL" id="KAJ0407547.1"/>
    </source>
</evidence>
<feature type="region of interest" description="Disordered" evidence="1">
    <location>
        <begin position="74"/>
        <end position="95"/>
    </location>
</feature>
<feature type="compositionally biased region" description="Low complexity" evidence="1">
    <location>
        <begin position="12"/>
        <end position="21"/>
    </location>
</feature>
<dbReference type="AlphaFoldDB" id="A0AAD5LNG7"/>
<proteinExistence type="predicted"/>
<feature type="compositionally biased region" description="Low complexity" evidence="1">
    <location>
        <begin position="76"/>
        <end position="92"/>
    </location>
</feature>
<name>A0AAD5LNG7_PYTIN</name>
<sequence length="610" mass="63731">MKGDQQNVPLTPAADGADYAAGDARPAANKRARAIHWGLGLFFLINIIVLYVLHFADRDSSSSGNSGAVAGEFRSDGLSSSSASPQSGHAVSFGPDGQLRVGAGSTAYLDAAELPKDAKGLTAFRFAPLSVSKPFHNAHMFAYQSGVSPDIQSVVTTIQGDAKTKKAKIAAPSDKNVLKGAAIKGLVTLSDSTGVALYSAPNGASVEAYTAPIAISGDSIEVQQNAKVMAANNSFTNFVTRISDDAFAMVYYEPYVKGGQWLQRVHVGSVAKGAISFSDSLAFGKVNSEAGATTVGQPLAVFNTSDRFVVPWFAESQVGAADANGSAPAARGLCLSVFTFNAKTANLSASPDVCNADYQPAYFVETARLSNNRLAFVFADKANKYAVTVATVEFSEITGKVTFRGAFVFDDATGKYDFGAAFGFYPKPSVRVLSNNRLAIGFMNPSTDGKPSVKVLKFADDLSMTEVSPVLPISNGDFSVQTANPDAFGSIVLDMAPLETGVIIGYAGLWSGVQHQRVALVEAYGKPVGVVSKVDGSALDVAMTGTVELSGAKLSAGKAYYAATDGKLYTPSTTTDDEFVLANDNLMVLSKDSMVGVAVGDKRLFVSTSN</sequence>
<comment type="caution">
    <text evidence="3">The sequence shown here is derived from an EMBL/GenBank/DDBJ whole genome shotgun (WGS) entry which is preliminary data.</text>
</comment>
<evidence type="ECO:0000313" key="4">
    <source>
        <dbReference type="Proteomes" id="UP001209570"/>
    </source>
</evidence>
<keyword evidence="2" id="KW-1133">Transmembrane helix</keyword>
<protein>
    <submittedName>
        <fullName evidence="3">Uncharacterized protein</fullName>
    </submittedName>
</protein>
<keyword evidence="2" id="KW-0472">Membrane</keyword>
<accession>A0AAD5LNG7</accession>
<evidence type="ECO:0000256" key="2">
    <source>
        <dbReference type="SAM" id="Phobius"/>
    </source>
</evidence>
<feature type="transmembrane region" description="Helical" evidence="2">
    <location>
        <begin position="34"/>
        <end position="56"/>
    </location>
</feature>